<dbReference type="Pfam" id="PF21529">
    <property type="entry name" value="GLV1-2"/>
    <property type="match status" value="1"/>
</dbReference>
<dbReference type="Proteomes" id="UP001396334">
    <property type="component" value="Unassembled WGS sequence"/>
</dbReference>
<evidence type="ECO:0000313" key="2">
    <source>
        <dbReference type="EMBL" id="KAK8977979.1"/>
    </source>
</evidence>
<evidence type="ECO:0000256" key="1">
    <source>
        <dbReference type="SAM" id="MobiDB-lite"/>
    </source>
</evidence>
<protein>
    <submittedName>
        <fullName evidence="2">Uncharacterized protein</fullName>
    </submittedName>
</protein>
<sequence>MARIPYKHLVLLLFFFFFFFFFISISTNAGARSLPAAKETRKPHHPQQLTSTKDGGEASFSVDELVSMDYTPATIKPPIHN</sequence>
<reference evidence="2 3" key="1">
    <citation type="journal article" date="2024" name="G3 (Bethesda)">
        <title>Genome assembly of Hibiscus sabdariffa L. provides insights into metabolisms of medicinal natural products.</title>
        <authorList>
            <person name="Kim T."/>
        </authorList>
    </citation>
    <scope>NUCLEOTIDE SEQUENCE [LARGE SCALE GENOMIC DNA]</scope>
    <source>
        <strain evidence="2">TK-2024</strain>
        <tissue evidence="2">Old leaves</tissue>
    </source>
</reference>
<organism evidence="2 3">
    <name type="scientific">Hibiscus sabdariffa</name>
    <name type="common">roselle</name>
    <dbReference type="NCBI Taxonomy" id="183260"/>
    <lineage>
        <taxon>Eukaryota</taxon>
        <taxon>Viridiplantae</taxon>
        <taxon>Streptophyta</taxon>
        <taxon>Embryophyta</taxon>
        <taxon>Tracheophyta</taxon>
        <taxon>Spermatophyta</taxon>
        <taxon>Magnoliopsida</taxon>
        <taxon>eudicotyledons</taxon>
        <taxon>Gunneridae</taxon>
        <taxon>Pentapetalae</taxon>
        <taxon>rosids</taxon>
        <taxon>malvids</taxon>
        <taxon>Malvales</taxon>
        <taxon>Malvaceae</taxon>
        <taxon>Malvoideae</taxon>
        <taxon>Hibiscus</taxon>
    </lineage>
</organism>
<feature type="region of interest" description="Disordered" evidence="1">
    <location>
        <begin position="34"/>
        <end position="57"/>
    </location>
</feature>
<dbReference type="InterPro" id="IPR049306">
    <property type="entry name" value="GLV1-2"/>
</dbReference>
<evidence type="ECO:0000313" key="3">
    <source>
        <dbReference type="Proteomes" id="UP001396334"/>
    </source>
</evidence>
<comment type="caution">
    <text evidence="2">The sequence shown here is derived from an EMBL/GenBank/DDBJ whole genome shotgun (WGS) entry which is preliminary data.</text>
</comment>
<proteinExistence type="predicted"/>
<accession>A0ABR2NP86</accession>
<gene>
    <name evidence="2" type="ORF">V6N11_059607</name>
</gene>
<keyword evidence="3" id="KW-1185">Reference proteome</keyword>
<name>A0ABR2NP86_9ROSI</name>
<dbReference type="EMBL" id="JBBPBN010000115">
    <property type="protein sequence ID" value="KAK8977979.1"/>
    <property type="molecule type" value="Genomic_DNA"/>
</dbReference>